<evidence type="ECO:0000259" key="5">
    <source>
        <dbReference type="Pfam" id="PF21238"/>
    </source>
</evidence>
<evidence type="ECO:0000256" key="3">
    <source>
        <dbReference type="ARBA" id="ARBA00022694"/>
    </source>
</evidence>
<evidence type="ECO:0000256" key="4">
    <source>
        <dbReference type="ARBA" id="ARBA00023235"/>
    </source>
</evidence>
<dbReference type="Gene3D" id="3.30.70.3190">
    <property type="match status" value="1"/>
</dbReference>
<dbReference type="Proteomes" id="UP000245609">
    <property type="component" value="Unassembled WGS sequence"/>
</dbReference>
<sequence length="219" mass="24777">MAEHSVAEIIGEPISLLLKAKSYHLAGSGREDADVRMLGTGRPFYIQFNDCKEAPPLDEDLDKIQNSINSTSSLVNVKKLQTVSDSDIDIIKSSSSEKNKTYSCLLWVSQELSQDSIERIKEYSKKELKIQQKTPVRVLHNRSPLTREKTIYSMSLEHIKKNFYVLQLTTEAGTYIKEFVHGDLGRTVPNFSSLTNTDSQILELDVLDVDLNFPPNKKN</sequence>
<dbReference type="EC" id="5.4.99.25" evidence="2"/>
<dbReference type="PANTHER" id="PTHR21568:SF0">
    <property type="entry name" value="TRNA PSEUDOURIDINE SYNTHASE PUS10"/>
    <property type="match status" value="1"/>
</dbReference>
<dbReference type="InterPro" id="IPR020103">
    <property type="entry name" value="PsdUridine_synth_cat_dom_sf"/>
</dbReference>
<keyword evidence="3" id="KW-0819">tRNA processing</keyword>
<reference evidence="6 8" key="1">
    <citation type="journal article" date="2018" name="MBio">
        <title>Comparative Genomics Reveals the Core Gene Toolbox for the Fungus-Insect Symbiosis.</title>
        <authorList>
            <person name="Wang Y."/>
            <person name="Stata M."/>
            <person name="Wang W."/>
            <person name="Stajich J.E."/>
            <person name="White M.M."/>
            <person name="Moncalvo J.M."/>
        </authorList>
    </citation>
    <scope>NUCLEOTIDE SEQUENCE [LARGE SCALE GENOMIC DNA]</scope>
    <source>
        <strain evidence="6 8">SC-DP-2</strain>
    </source>
</reference>
<accession>A0A2T9ZHJ9</accession>
<evidence type="ECO:0000256" key="2">
    <source>
        <dbReference type="ARBA" id="ARBA00012787"/>
    </source>
</evidence>
<keyword evidence="8" id="KW-1185">Reference proteome</keyword>
<evidence type="ECO:0000313" key="7">
    <source>
        <dbReference type="EMBL" id="PVV04852.1"/>
    </source>
</evidence>
<gene>
    <name evidence="7" type="ORF">BB560_000630</name>
    <name evidence="6" type="ORF">BB560_001516</name>
</gene>
<dbReference type="Pfam" id="PF21238">
    <property type="entry name" value="Pus10_C"/>
    <property type="match status" value="1"/>
</dbReference>
<dbReference type="InterPro" id="IPR048741">
    <property type="entry name" value="Pus10-like_C"/>
</dbReference>
<dbReference type="GO" id="GO:0031119">
    <property type="term" value="P:tRNA pseudouridine synthesis"/>
    <property type="evidence" value="ECO:0007669"/>
    <property type="project" value="TreeGrafter"/>
</dbReference>
<comment type="caution">
    <text evidence="6">The sequence shown here is derived from an EMBL/GenBank/DDBJ whole genome shotgun (WGS) entry which is preliminary data.</text>
</comment>
<dbReference type="SUPFAM" id="SSF55120">
    <property type="entry name" value="Pseudouridine synthase"/>
    <property type="match status" value="1"/>
</dbReference>
<protein>
    <recommendedName>
        <fullName evidence="2">tRNA pseudouridine(55) synthase</fullName>
        <ecNumber evidence="2">5.4.99.25</ecNumber>
    </recommendedName>
</protein>
<feature type="domain" description="Pus10-like C-terminal" evidence="5">
    <location>
        <begin position="2"/>
        <end position="210"/>
    </location>
</feature>
<dbReference type="InterPro" id="IPR039894">
    <property type="entry name" value="Pus10-like"/>
</dbReference>
<dbReference type="GO" id="GO:0003723">
    <property type="term" value="F:RNA binding"/>
    <property type="evidence" value="ECO:0007669"/>
    <property type="project" value="InterPro"/>
</dbReference>
<evidence type="ECO:0000313" key="6">
    <source>
        <dbReference type="EMBL" id="PVV03987.1"/>
    </source>
</evidence>
<comment type="similarity">
    <text evidence="1">Belongs to the pseudouridine synthase Pus10 family.</text>
</comment>
<dbReference type="EMBL" id="MBFS01000070">
    <property type="protein sequence ID" value="PVV04852.1"/>
    <property type="molecule type" value="Genomic_DNA"/>
</dbReference>
<dbReference type="Gene3D" id="3.30.70.2510">
    <property type="match status" value="1"/>
</dbReference>
<dbReference type="FunFam" id="3.30.70.3190:FF:000001">
    <property type="entry name" value="tRNA pseudouridine synthase Pus10"/>
    <property type="match status" value="1"/>
</dbReference>
<dbReference type="STRING" id="133381.A0A2T9ZHJ9"/>
<dbReference type="EMBL" id="MBFS01000173">
    <property type="protein sequence ID" value="PVV03987.1"/>
    <property type="molecule type" value="Genomic_DNA"/>
</dbReference>
<organism evidence="6 8">
    <name type="scientific">Smittium megazygosporum</name>
    <dbReference type="NCBI Taxonomy" id="133381"/>
    <lineage>
        <taxon>Eukaryota</taxon>
        <taxon>Fungi</taxon>
        <taxon>Fungi incertae sedis</taxon>
        <taxon>Zoopagomycota</taxon>
        <taxon>Kickxellomycotina</taxon>
        <taxon>Harpellomycetes</taxon>
        <taxon>Harpellales</taxon>
        <taxon>Legeriomycetaceae</taxon>
        <taxon>Smittium</taxon>
    </lineage>
</organism>
<dbReference type="PANTHER" id="PTHR21568">
    <property type="entry name" value="TRNA PSEUDOURIDINE SYNTHASE PUS10"/>
    <property type="match status" value="1"/>
</dbReference>
<dbReference type="GO" id="GO:0160148">
    <property type="term" value="F:tRNA pseudouridine(55) synthase activity"/>
    <property type="evidence" value="ECO:0007669"/>
    <property type="project" value="UniProtKB-EC"/>
</dbReference>
<evidence type="ECO:0000256" key="1">
    <source>
        <dbReference type="ARBA" id="ARBA00009652"/>
    </source>
</evidence>
<evidence type="ECO:0000313" key="8">
    <source>
        <dbReference type="Proteomes" id="UP000245609"/>
    </source>
</evidence>
<proteinExistence type="inferred from homology"/>
<dbReference type="AlphaFoldDB" id="A0A2T9ZHJ9"/>
<dbReference type="OrthoDB" id="271937at2759"/>
<name>A0A2T9ZHJ9_9FUNG</name>
<keyword evidence="4" id="KW-0413">Isomerase</keyword>